<evidence type="ECO:0000313" key="3">
    <source>
        <dbReference type="Proteomes" id="UP000249166"/>
    </source>
</evidence>
<dbReference type="InterPro" id="IPR025402">
    <property type="entry name" value="DMP19_C"/>
</dbReference>
<dbReference type="AlphaFoldDB" id="A0A328HJY5"/>
<dbReference type="Proteomes" id="UP000249166">
    <property type="component" value="Unassembled WGS sequence"/>
</dbReference>
<comment type="caution">
    <text evidence="2">The sequence shown here is derived from an EMBL/GenBank/DDBJ whole genome shotgun (WGS) entry which is preliminary data.</text>
</comment>
<feature type="domain" description="DNA mimic protein DMP19 C-terminal" evidence="1">
    <location>
        <begin position="46"/>
        <end position="169"/>
    </location>
</feature>
<organism evidence="2 3">
    <name type="scientific">Arthrobacter globiformis</name>
    <dbReference type="NCBI Taxonomy" id="1665"/>
    <lineage>
        <taxon>Bacteria</taxon>
        <taxon>Bacillati</taxon>
        <taxon>Actinomycetota</taxon>
        <taxon>Actinomycetes</taxon>
        <taxon>Micrococcales</taxon>
        <taxon>Micrococcaceae</taxon>
        <taxon>Arthrobacter</taxon>
    </lineage>
</organism>
<evidence type="ECO:0000313" key="2">
    <source>
        <dbReference type="EMBL" id="RAM38927.1"/>
    </source>
</evidence>
<reference evidence="2 3" key="1">
    <citation type="submission" date="2018-04" db="EMBL/GenBank/DDBJ databases">
        <title>Bacteria isolated from cave deposits of Manipur.</title>
        <authorList>
            <person name="Sahoo D."/>
            <person name="Sarangthem I."/>
            <person name="Nandeibam J."/>
        </authorList>
    </citation>
    <scope>NUCLEOTIDE SEQUENCE [LARGE SCALE GENOMIC DNA]</scope>
    <source>
        <strain evidence="3">mrc11</strain>
    </source>
</reference>
<gene>
    <name evidence="2" type="ORF">DBZ45_01960</name>
</gene>
<name>A0A328HJY5_ARTGO</name>
<dbReference type="OrthoDB" id="3720724at2"/>
<proteinExistence type="predicted"/>
<sequence length="296" mass="32401">MTSSEYPVVLTVEGAAGGSSASDAEIVDSNVAVVNSMYQELLGPEEIAPNALRSYFVDFYLTQSLGGGFAQYVFTAPDREELDAYIREGLEGMGAAGHVDLFDRTAEAFDALSEEEADIYLDGEADASEVDEAGELPERVQALEDLDAEFESLLETEDIVALNAAWLRGQEGLLVLNDDELTAHIAKRVAALPDLEERRAEAEEEALGNAPEFEVIIRELCDIAGYGLQKITMGDPNYNHNGETVLAWRFSTDHGDFLMIEDDDEAFMLNPETREIVAAVEFEELDADVDEDLVEA</sequence>
<dbReference type="RefSeq" id="WP_111902304.1">
    <property type="nucleotide sequence ID" value="NZ_QLNP01000017.1"/>
</dbReference>
<dbReference type="Pfam" id="PF14300">
    <property type="entry name" value="DMP19"/>
    <property type="match status" value="1"/>
</dbReference>
<dbReference type="EMBL" id="QLNP01000017">
    <property type="protein sequence ID" value="RAM38927.1"/>
    <property type="molecule type" value="Genomic_DNA"/>
</dbReference>
<protein>
    <recommendedName>
        <fullName evidence="1">DNA mimic protein DMP19 C-terminal domain-containing protein</fullName>
    </recommendedName>
</protein>
<accession>A0A328HJY5</accession>
<evidence type="ECO:0000259" key="1">
    <source>
        <dbReference type="Pfam" id="PF14300"/>
    </source>
</evidence>